<dbReference type="RefSeq" id="XP_020428992.1">
    <property type="nucleotide sequence ID" value="XM_020580405.1"/>
</dbReference>
<proteinExistence type="inferred from homology"/>
<dbReference type="PANTHER" id="PTHR10668:SF103">
    <property type="entry name" value="PYRIDINE NUCLEOTIDE-DISULFIDE OXIDOREDUCTASE DOMAIN-CONTAINING PROTEIN 2"/>
    <property type="match status" value="1"/>
</dbReference>
<comment type="caution">
    <text evidence="2">The sequence shown here is derived from an EMBL/GenBank/DDBJ whole genome shotgun (WGS) entry which is preliminary data.</text>
</comment>
<comment type="similarity">
    <text evidence="1">Belongs to the carotenoid/retinoid oxidoreductase family.</text>
</comment>
<dbReference type="InterPro" id="IPR036188">
    <property type="entry name" value="FAD/NAD-bd_sf"/>
</dbReference>
<organism evidence="2 3">
    <name type="scientific">Heterostelium pallidum (strain ATCC 26659 / Pp 5 / PN500)</name>
    <name type="common">Cellular slime mold</name>
    <name type="synonym">Polysphondylium pallidum</name>
    <dbReference type="NCBI Taxonomy" id="670386"/>
    <lineage>
        <taxon>Eukaryota</taxon>
        <taxon>Amoebozoa</taxon>
        <taxon>Evosea</taxon>
        <taxon>Eumycetozoa</taxon>
        <taxon>Dictyostelia</taxon>
        <taxon>Acytosteliales</taxon>
        <taxon>Acytosteliaceae</taxon>
        <taxon>Heterostelium</taxon>
    </lineage>
</organism>
<keyword evidence="3" id="KW-1185">Reference proteome</keyword>
<dbReference type="OMA" id="DRMPYAT"/>
<evidence type="ECO:0000313" key="2">
    <source>
        <dbReference type="EMBL" id="EFA76860.1"/>
    </source>
</evidence>
<dbReference type="PANTHER" id="PTHR10668">
    <property type="entry name" value="PHYTOENE DEHYDROGENASE"/>
    <property type="match status" value="1"/>
</dbReference>
<sequence length="480" mass="53993">MTTSSTTATTITKEYMRGQPMVEHFDVLVVGAGHNGLVNSTFLSRAGLKVLQVEDKDLIGGCTKTEHPFKKVPGMGASTGAYLLGLMPPELVKKLGIEITPMRRDPHYFMPTTDGRYLLFGSDKVEMKRQFLQFFSEQDWDANERMNAELDLMREDVAPAWLQEPLSVEETAERFVRPALRTAFVNLCRGTARQYVERFGFKSELLVGIRGVSRLIIQNERVYGAELKDGTKVFAPIVVINADPFRMLDLIGKQNLSRDYLTRIDRYRRDGMTMKVNLCLKALPKFTCLPENRGQYGTTTHILPPGDNVVEKIEKSYAQACAGILPEFPTIEWYTHTPIDPSIQDREGHHNAALFVQWVPYEIKGSSWEAEEERYVKHLLSLVDIYAPGTSELVVDTFALPPPKLERHFGITRGHIHHVDNGIPFDERLPYNTPIRGLYSCSAGTHPAGSVIGCAGHNSAMKILKDLKDNIITTEKPSKL</sequence>
<evidence type="ECO:0000256" key="1">
    <source>
        <dbReference type="ARBA" id="ARBA00006046"/>
    </source>
</evidence>
<name>D3BNU1_HETP5</name>
<dbReference type="Gene3D" id="3.50.50.60">
    <property type="entry name" value="FAD/NAD(P)-binding domain"/>
    <property type="match status" value="2"/>
</dbReference>
<dbReference type="Proteomes" id="UP000001396">
    <property type="component" value="Unassembled WGS sequence"/>
</dbReference>
<dbReference type="EMBL" id="ADBJ01000044">
    <property type="protein sequence ID" value="EFA76860.1"/>
    <property type="molecule type" value="Genomic_DNA"/>
</dbReference>
<gene>
    <name evidence="2" type="ORF">PPL_09612</name>
</gene>
<protein>
    <submittedName>
        <fullName evidence="2">Uncharacterized protein</fullName>
    </submittedName>
</protein>
<dbReference type="GeneID" id="31365087"/>
<accession>D3BNU1</accession>
<reference evidence="2 3" key="1">
    <citation type="journal article" date="2011" name="Genome Res.">
        <title>Phylogeny-wide analysis of social amoeba genomes highlights ancient origins for complex intercellular communication.</title>
        <authorList>
            <person name="Heidel A.J."/>
            <person name="Lawal H.M."/>
            <person name="Felder M."/>
            <person name="Schilde C."/>
            <person name="Helps N.R."/>
            <person name="Tunggal B."/>
            <person name="Rivero F."/>
            <person name="John U."/>
            <person name="Schleicher M."/>
            <person name="Eichinger L."/>
            <person name="Platzer M."/>
            <person name="Noegel A.A."/>
            <person name="Schaap P."/>
            <person name="Gloeckner G."/>
        </authorList>
    </citation>
    <scope>NUCLEOTIDE SEQUENCE [LARGE SCALE GENOMIC DNA]</scope>
    <source>
        <strain evidence="3">ATCC 26659 / Pp 5 / PN500</strain>
    </source>
</reference>
<dbReference type="Pfam" id="PF13450">
    <property type="entry name" value="NAD_binding_8"/>
    <property type="match status" value="1"/>
</dbReference>
<dbReference type="InParanoid" id="D3BNU1"/>
<dbReference type="AlphaFoldDB" id="D3BNU1"/>
<dbReference type="SUPFAM" id="SSF51905">
    <property type="entry name" value="FAD/NAD(P)-binding domain"/>
    <property type="match status" value="1"/>
</dbReference>
<dbReference type="STRING" id="670386.D3BNU1"/>
<evidence type="ECO:0000313" key="3">
    <source>
        <dbReference type="Proteomes" id="UP000001396"/>
    </source>
</evidence>